<evidence type="ECO:0000313" key="3">
    <source>
        <dbReference type="Proteomes" id="UP001374893"/>
    </source>
</evidence>
<dbReference type="EMBL" id="AP024702">
    <property type="protein sequence ID" value="BCX47692.1"/>
    <property type="molecule type" value="Genomic_DNA"/>
</dbReference>
<proteinExistence type="predicted"/>
<reference evidence="2 3" key="1">
    <citation type="submission" date="2021-06" db="EMBL/GenBank/DDBJ databases">
        <title>Complete genome of Haloferula helveola possessing various polysaccharide degrading enzymes.</title>
        <authorList>
            <person name="Takami H."/>
            <person name="Huang C."/>
            <person name="Hamasaki K."/>
        </authorList>
    </citation>
    <scope>NUCLEOTIDE SEQUENCE [LARGE SCALE GENOMIC DNA]</scope>
    <source>
        <strain evidence="2 3">CN-1</strain>
    </source>
</reference>
<protein>
    <submittedName>
        <fullName evidence="2">Uncharacterized protein</fullName>
    </submittedName>
</protein>
<keyword evidence="1" id="KW-0472">Membrane</keyword>
<feature type="transmembrane region" description="Helical" evidence="1">
    <location>
        <begin position="29"/>
        <end position="54"/>
    </location>
</feature>
<accession>A0ABM7RDG7</accession>
<keyword evidence="1" id="KW-1133">Transmembrane helix</keyword>
<name>A0ABM7RDG7_9BACT</name>
<sequence length="92" mass="8962">MNDTMNTEPTTPTATSCTDKWKARILPGLSYAIAIGLTLAGPALMACALVLAVLAGSASVAGLGLLAGAVLGAAGAVSLLWCLSKSNGTATA</sequence>
<dbReference type="Proteomes" id="UP001374893">
    <property type="component" value="Chromosome"/>
</dbReference>
<feature type="transmembrane region" description="Helical" evidence="1">
    <location>
        <begin position="60"/>
        <end position="83"/>
    </location>
</feature>
<evidence type="ECO:0000256" key="1">
    <source>
        <dbReference type="SAM" id="Phobius"/>
    </source>
</evidence>
<evidence type="ECO:0000313" key="2">
    <source>
        <dbReference type="EMBL" id="BCX47692.1"/>
    </source>
</evidence>
<gene>
    <name evidence="2" type="ORF">HAHE_16000</name>
</gene>
<keyword evidence="3" id="KW-1185">Reference proteome</keyword>
<keyword evidence="1" id="KW-0812">Transmembrane</keyword>
<organism evidence="2 3">
    <name type="scientific">Haloferula helveola</name>
    <dbReference type="NCBI Taxonomy" id="490095"/>
    <lineage>
        <taxon>Bacteria</taxon>
        <taxon>Pseudomonadati</taxon>
        <taxon>Verrucomicrobiota</taxon>
        <taxon>Verrucomicrobiia</taxon>
        <taxon>Verrucomicrobiales</taxon>
        <taxon>Verrucomicrobiaceae</taxon>
        <taxon>Haloferula</taxon>
    </lineage>
</organism>